<organism evidence="1 2">
    <name type="scientific">Thelephora ganbajun</name>
    <name type="common">Ganba fungus</name>
    <dbReference type="NCBI Taxonomy" id="370292"/>
    <lineage>
        <taxon>Eukaryota</taxon>
        <taxon>Fungi</taxon>
        <taxon>Dikarya</taxon>
        <taxon>Basidiomycota</taxon>
        <taxon>Agaricomycotina</taxon>
        <taxon>Agaricomycetes</taxon>
        <taxon>Thelephorales</taxon>
        <taxon>Thelephoraceae</taxon>
        <taxon>Thelephora</taxon>
    </lineage>
</organism>
<protein>
    <submittedName>
        <fullName evidence="1">Glycoside hydrolase</fullName>
    </submittedName>
</protein>
<proteinExistence type="predicted"/>
<keyword evidence="1" id="KW-0378">Hydrolase</keyword>
<reference evidence="1" key="1">
    <citation type="submission" date="2019-10" db="EMBL/GenBank/DDBJ databases">
        <authorList>
            <consortium name="DOE Joint Genome Institute"/>
            <person name="Kuo A."/>
            <person name="Miyauchi S."/>
            <person name="Kiss E."/>
            <person name="Drula E."/>
            <person name="Kohler A."/>
            <person name="Sanchez-Garcia M."/>
            <person name="Andreopoulos B."/>
            <person name="Barry K.W."/>
            <person name="Bonito G."/>
            <person name="Buee M."/>
            <person name="Carver A."/>
            <person name="Chen C."/>
            <person name="Cichocki N."/>
            <person name="Clum A."/>
            <person name="Culley D."/>
            <person name="Crous P.W."/>
            <person name="Fauchery L."/>
            <person name="Girlanda M."/>
            <person name="Hayes R."/>
            <person name="Keri Z."/>
            <person name="Labutti K."/>
            <person name="Lipzen A."/>
            <person name="Lombard V."/>
            <person name="Magnuson J."/>
            <person name="Maillard F."/>
            <person name="Morin E."/>
            <person name="Murat C."/>
            <person name="Nolan M."/>
            <person name="Ohm R."/>
            <person name="Pangilinan J."/>
            <person name="Pereira M."/>
            <person name="Perotto S."/>
            <person name="Peter M."/>
            <person name="Riley R."/>
            <person name="Sitrit Y."/>
            <person name="Stielow B."/>
            <person name="Szollosi G."/>
            <person name="Zifcakova L."/>
            <person name="Stursova M."/>
            <person name="Spatafora J.W."/>
            <person name="Tedersoo L."/>
            <person name="Vaario L.-M."/>
            <person name="Yamada A."/>
            <person name="Yan M."/>
            <person name="Wang P."/>
            <person name="Xu J."/>
            <person name="Bruns T."/>
            <person name="Baldrian P."/>
            <person name="Vilgalys R."/>
            <person name="Henrissat B."/>
            <person name="Grigoriev I.V."/>
            <person name="Hibbett D."/>
            <person name="Nagy L.G."/>
            <person name="Martin F.M."/>
        </authorList>
    </citation>
    <scope>NUCLEOTIDE SEQUENCE</scope>
    <source>
        <strain evidence="1">P2</strain>
    </source>
</reference>
<evidence type="ECO:0000313" key="1">
    <source>
        <dbReference type="EMBL" id="KAF9653186.1"/>
    </source>
</evidence>
<name>A0ACB6ZUS9_THEGA</name>
<sequence length="238" mass="25288">FIILTTLLAAVTSVAAHGYVSQVVADGQTEPAWAPFSDPYMNPVPVRVVRKIPGDGPVMDISSSSIACNQGGNDGTSKVFDVNAGSDMTFKWTNWPGEHKGPVTTFMASCNGDCSNFKATDGKWFKIDEGGYTNGQWASEKLIANGNQWTSTIPAGLASGQYLVRYEIVALHSAGQPQYYPGCVQVNVKNGGADQPSPSDLTSFPGMYNGFSWPNIWTDSLGGFVVAGPKVVSFADNS</sequence>
<reference evidence="1" key="2">
    <citation type="journal article" date="2020" name="Nat. Commun.">
        <title>Large-scale genome sequencing of mycorrhizal fungi provides insights into the early evolution of symbiotic traits.</title>
        <authorList>
            <person name="Miyauchi S."/>
            <person name="Kiss E."/>
            <person name="Kuo A."/>
            <person name="Drula E."/>
            <person name="Kohler A."/>
            <person name="Sanchez-Garcia M."/>
            <person name="Morin E."/>
            <person name="Andreopoulos B."/>
            <person name="Barry K.W."/>
            <person name="Bonito G."/>
            <person name="Buee M."/>
            <person name="Carver A."/>
            <person name="Chen C."/>
            <person name="Cichocki N."/>
            <person name="Clum A."/>
            <person name="Culley D."/>
            <person name="Crous P.W."/>
            <person name="Fauchery L."/>
            <person name="Girlanda M."/>
            <person name="Hayes R.D."/>
            <person name="Keri Z."/>
            <person name="LaButti K."/>
            <person name="Lipzen A."/>
            <person name="Lombard V."/>
            <person name="Magnuson J."/>
            <person name="Maillard F."/>
            <person name="Murat C."/>
            <person name="Nolan M."/>
            <person name="Ohm R.A."/>
            <person name="Pangilinan J."/>
            <person name="Pereira M.F."/>
            <person name="Perotto S."/>
            <person name="Peter M."/>
            <person name="Pfister S."/>
            <person name="Riley R."/>
            <person name="Sitrit Y."/>
            <person name="Stielow J.B."/>
            <person name="Szollosi G."/>
            <person name="Zifcakova L."/>
            <person name="Stursova M."/>
            <person name="Spatafora J.W."/>
            <person name="Tedersoo L."/>
            <person name="Vaario L.M."/>
            <person name="Yamada A."/>
            <person name="Yan M."/>
            <person name="Wang P."/>
            <person name="Xu J."/>
            <person name="Bruns T."/>
            <person name="Baldrian P."/>
            <person name="Vilgalys R."/>
            <person name="Dunand C."/>
            <person name="Henrissat B."/>
            <person name="Grigoriev I.V."/>
            <person name="Hibbett D."/>
            <person name="Nagy L.G."/>
            <person name="Martin F.M."/>
        </authorList>
    </citation>
    <scope>NUCLEOTIDE SEQUENCE</scope>
    <source>
        <strain evidence="1">P2</strain>
    </source>
</reference>
<feature type="non-terminal residue" evidence="1">
    <location>
        <position position="1"/>
    </location>
</feature>
<evidence type="ECO:0000313" key="2">
    <source>
        <dbReference type="Proteomes" id="UP000886501"/>
    </source>
</evidence>
<gene>
    <name evidence="1" type="ORF">BDM02DRAFT_3064154</name>
</gene>
<dbReference type="EMBL" id="MU117965">
    <property type="protein sequence ID" value="KAF9653186.1"/>
    <property type="molecule type" value="Genomic_DNA"/>
</dbReference>
<feature type="non-terminal residue" evidence="1">
    <location>
        <position position="238"/>
    </location>
</feature>
<accession>A0ACB6ZUS9</accession>
<dbReference type="Proteomes" id="UP000886501">
    <property type="component" value="Unassembled WGS sequence"/>
</dbReference>
<comment type="caution">
    <text evidence="1">The sequence shown here is derived from an EMBL/GenBank/DDBJ whole genome shotgun (WGS) entry which is preliminary data.</text>
</comment>
<keyword evidence="2" id="KW-1185">Reference proteome</keyword>